<accession>A0A2T5GGL9</accession>
<dbReference type="Proteomes" id="UP000244189">
    <property type="component" value="Unassembled WGS sequence"/>
</dbReference>
<dbReference type="EMBL" id="QAOG01000008">
    <property type="protein sequence ID" value="PTQ58448.1"/>
    <property type="molecule type" value="Genomic_DNA"/>
</dbReference>
<protein>
    <recommendedName>
        <fullName evidence="2">DUF6644 domain-containing protein</fullName>
    </recommendedName>
</protein>
<keyword evidence="1" id="KW-0472">Membrane</keyword>
<reference evidence="3 5" key="1">
    <citation type="submission" date="2018-04" db="EMBL/GenBank/DDBJ databases">
        <title>Genomic Encyclopedia of Type Strains, Phase III (KMG-III): the genomes of soil and plant-associated and newly described type strains.</title>
        <authorList>
            <person name="Whitman W."/>
        </authorList>
    </citation>
    <scope>NUCLEOTIDE SEQUENCE [LARGE SCALE GENOMIC DNA]</scope>
    <source>
        <strain evidence="3 5">MA101b</strain>
    </source>
</reference>
<dbReference type="AlphaFoldDB" id="A0A2T5GGL9"/>
<feature type="transmembrane region" description="Helical" evidence="1">
    <location>
        <begin position="69"/>
        <end position="93"/>
    </location>
</feature>
<dbReference type="Proteomes" id="UP000326857">
    <property type="component" value="Unassembled WGS sequence"/>
</dbReference>
<evidence type="ECO:0000313" key="6">
    <source>
        <dbReference type="Proteomes" id="UP000326857"/>
    </source>
</evidence>
<evidence type="ECO:0000313" key="5">
    <source>
        <dbReference type="Proteomes" id="UP000244189"/>
    </source>
</evidence>
<evidence type="ECO:0000313" key="3">
    <source>
        <dbReference type="EMBL" id="PTQ58448.1"/>
    </source>
</evidence>
<reference evidence="4 6" key="2">
    <citation type="submission" date="2019-09" db="EMBL/GenBank/DDBJ databases">
        <authorList>
            <person name="Dittami M. S."/>
        </authorList>
    </citation>
    <scope>NUCLEOTIDE SEQUENCE [LARGE SCALE GENOMIC DNA]</scope>
    <source>
        <strain evidence="4">SPHINGO391</strain>
    </source>
</reference>
<evidence type="ECO:0000256" key="1">
    <source>
        <dbReference type="SAM" id="Phobius"/>
    </source>
</evidence>
<dbReference type="RefSeq" id="WP_234422548.1">
    <property type="nucleotide sequence ID" value="NZ_LR701528.1"/>
</dbReference>
<evidence type="ECO:0000259" key="2">
    <source>
        <dbReference type="Pfam" id="PF20349"/>
    </source>
</evidence>
<evidence type="ECO:0000313" key="4">
    <source>
        <dbReference type="EMBL" id="VVT02881.1"/>
    </source>
</evidence>
<keyword evidence="1" id="KW-1133">Transmembrane helix</keyword>
<keyword evidence="5" id="KW-1185">Reference proteome</keyword>
<proteinExistence type="predicted"/>
<accession>A0A5E7Y7W4</accession>
<feature type="transmembrane region" description="Helical" evidence="1">
    <location>
        <begin position="105"/>
        <end position="124"/>
    </location>
</feature>
<gene>
    <name evidence="3" type="ORF">C8J26_3749</name>
    <name evidence="4" type="ORF">SPHINGO391_350442</name>
</gene>
<dbReference type="Pfam" id="PF20349">
    <property type="entry name" value="DUF6644"/>
    <property type="match status" value="1"/>
</dbReference>
<sequence length="171" mass="19080">MMPDTVPPNALMQTLYDSTIGTTIRESATLFPWIESVHVLMITAVVGTIAIVDLRLIGVASHRRGARQLIVDMLPFTWVAFVLALISGTLLFLSNATGYYQSMPFRFKLLTILIAGINMAIFHMTAYRKIGDWDDRLPTPRAAKIAGFSSLTLWLVIVFLGRWIGYSYPLA</sequence>
<feature type="transmembrane region" description="Helical" evidence="1">
    <location>
        <begin position="37"/>
        <end position="57"/>
    </location>
</feature>
<keyword evidence="1" id="KW-0812">Transmembrane</keyword>
<feature type="transmembrane region" description="Helical" evidence="1">
    <location>
        <begin position="145"/>
        <end position="165"/>
    </location>
</feature>
<feature type="domain" description="DUF6644" evidence="2">
    <location>
        <begin position="34"/>
        <end position="167"/>
    </location>
</feature>
<dbReference type="EMBL" id="CABVLI010000029">
    <property type="protein sequence ID" value="VVT02881.1"/>
    <property type="molecule type" value="Genomic_DNA"/>
</dbReference>
<name>A0A2T5GGL9_9SPHN</name>
<organism evidence="3 5">
    <name type="scientific">Sphingomonas aurantiaca</name>
    <dbReference type="NCBI Taxonomy" id="185949"/>
    <lineage>
        <taxon>Bacteria</taxon>
        <taxon>Pseudomonadati</taxon>
        <taxon>Pseudomonadota</taxon>
        <taxon>Alphaproteobacteria</taxon>
        <taxon>Sphingomonadales</taxon>
        <taxon>Sphingomonadaceae</taxon>
        <taxon>Sphingomonas</taxon>
    </lineage>
</organism>
<dbReference type="InterPro" id="IPR046586">
    <property type="entry name" value="DUF6644"/>
</dbReference>